<proteinExistence type="inferred from homology"/>
<evidence type="ECO:0000259" key="13">
    <source>
        <dbReference type="PROSITE" id="PS01033"/>
    </source>
</evidence>
<dbReference type="Pfam" id="PF00175">
    <property type="entry name" value="NAD_binding_1"/>
    <property type="match status" value="1"/>
</dbReference>
<organism evidence="15 16">
    <name type="scientific">Kitasatospora putterlickiae</name>
    <dbReference type="NCBI Taxonomy" id="221725"/>
    <lineage>
        <taxon>Bacteria</taxon>
        <taxon>Bacillati</taxon>
        <taxon>Actinomycetota</taxon>
        <taxon>Actinomycetes</taxon>
        <taxon>Kitasatosporales</taxon>
        <taxon>Streptomycetaceae</taxon>
        <taxon>Kitasatospora</taxon>
    </lineage>
</organism>
<dbReference type="InterPro" id="IPR017927">
    <property type="entry name" value="FAD-bd_FR_type"/>
</dbReference>
<dbReference type="PANTHER" id="PTHR47354">
    <property type="entry name" value="NADH OXIDOREDUCTASE HCR"/>
    <property type="match status" value="1"/>
</dbReference>
<comment type="catalytic activity">
    <reaction evidence="9">
        <text>2 nitric oxide + NADH + 2 O2 = 2 nitrate + NAD(+) + H(+)</text>
        <dbReference type="Rhea" id="RHEA:19469"/>
        <dbReference type="ChEBI" id="CHEBI:15378"/>
        <dbReference type="ChEBI" id="CHEBI:15379"/>
        <dbReference type="ChEBI" id="CHEBI:16480"/>
        <dbReference type="ChEBI" id="CHEBI:17632"/>
        <dbReference type="ChEBI" id="CHEBI:57540"/>
        <dbReference type="ChEBI" id="CHEBI:57945"/>
        <dbReference type="EC" id="1.14.12.17"/>
    </reaction>
</comment>
<name>A0ABP4JCK8_9ACTN</name>
<evidence type="ECO:0000256" key="6">
    <source>
        <dbReference type="ARBA" id="ARBA00022857"/>
    </source>
</evidence>
<evidence type="ECO:0000256" key="1">
    <source>
        <dbReference type="ARBA" id="ARBA00001970"/>
    </source>
</evidence>
<dbReference type="SUPFAM" id="SSF52343">
    <property type="entry name" value="Ferredoxin reductase-like, C-terminal NADP-linked domain"/>
    <property type="match status" value="1"/>
</dbReference>
<dbReference type="SUPFAM" id="SSF46458">
    <property type="entry name" value="Globin-like"/>
    <property type="match status" value="1"/>
</dbReference>
<dbReference type="EC" id="1.14.12.17" evidence="4"/>
<keyword evidence="11" id="KW-0349">Heme</keyword>
<evidence type="ECO:0000256" key="4">
    <source>
        <dbReference type="ARBA" id="ARBA00012229"/>
    </source>
</evidence>
<comment type="cofactor">
    <cofactor evidence="1">
        <name>heme b</name>
        <dbReference type="ChEBI" id="CHEBI:60344"/>
    </cofactor>
</comment>
<dbReference type="Gene3D" id="3.40.50.80">
    <property type="entry name" value="Nucleotide-binding domain of ferredoxin-NADP reductase (FNR) module"/>
    <property type="match status" value="1"/>
</dbReference>
<sequence>MDLDTTSSTAEYDRLIARHHAMRLRRQILAPAPAFAAAPGDGAHGRTGDRTHDDSYGGTCDGARDAAADQRLILGALGLVTPFADLIDHLYAFMFRRRPFLRALFPESMEFQQVHLERMFEYLIEHLDQPGRLSATLAQLGRDHRKLGVRPVHYEAFEEALREAIRLRAGARWTVELEGAWVRMLRFGVRSMVAGAESALTEPPYWHATVVGHERRRADLAVVRVRTGEPYPYRAGQYGTVEHPLLPHTWRQYSMGCAPRADNELEFHVRRTGPGGVSEALVEHTAVGERLRLGPPRGTLMPEDDTRDLLLVAGGTGLAPMKAIVEELVEHRPRGRRVHLFVGARARADLYDWPALAELGGRKPWLELIPVADDAAAGPRGRLAEAVSRAGDWSEHLACVSGPAGLVDEVRTRLAASGLPPTRIHHDPVLARL</sequence>
<evidence type="ECO:0000313" key="16">
    <source>
        <dbReference type="Proteomes" id="UP001499863"/>
    </source>
</evidence>
<evidence type="ECO:0000256" key="10">
    <source>
        <dbReference type="ARBA" id="ARBA00049433"/>
    </source>
</evidence>
<dbReference type="PROSITE" id="PS01033">
    <property type="entry name" value="GLOBIN"/>
    <property type="match status" value="1"/>
</dbReference>
<evidence type="ECO:0000256" key="5">
    <source>
        <dbReference type="ARBA" id="ARBA00022714"/>
    </source>
</evidence>
<dbReference type="InterPro" id="IPR000971">
    <property type="entry name" value="Globin"/>
</dbReference>
<feature type="compositionally biased region" description="Basic and acidic residues" evidence="12">
    <location>
        <begin position="43"/>
        <end position="55"/>
    </location>
</feature>
<dbReference type="PANTHER" id="PTHR47354:SF5">
    <property type="entry name" value="PROTEIN RFBI"/>
    <property type="match status" value="1"/>
</dbReference>
<keyword evidence="6" id="KW-0521">NADP</keyword>
<evidence type="ECO:0000256" key="12">
    <source>
        <dbReference type="SAM" id="MobiDB-lite"/>
    </source>
</evidence>
<dbReference type="Proteomes" id="UP001499863">
    <property type="component" value="Unassembled WGS sequence"/>
</dbReference>
<dbReference type="Gene3D" id="1.10.490.10">
    <property type="entry name" value="Globins"/>
    <property type="match status" value="1"/>
</dbReference>
<dbReference type="Gene3D" id="2.40.30.10">
    <property type="entry name" value="Translation factors"/>
    <property type="match status" value="1"/>
</dbReference>
<dbReference type="InterPro" id="IPR008333">
    <property type="entry name" value="Cbr1-like_FAD-bd_dom"/>
</dbReference>
<evidence type="ECO:0000313" key="15">
    <source>
        <dbReference type="EMBL" id="GAA1415480.1"/>
    </source>
</evidence>
<dbReference type="InterPro" id="IPR012292">
    <property type="entry name" value="Globin/Proto"/>
</dbReference>
<comment type="caution">
    <text evidence="15">The sequence shown here is derived from an EMBL/GenBank/DDBJ whole genome shotgun (WGS) entry which is preliminary data.</text>
</comment>
<dbReference type="InterPro" id="IPR001433">
    <property type="entry name" value="OxRdtase_FAD/NAD-bd"/>
</dbReference>
<comment type="cofactor">
    <cofactor evidence="2">
        <name>FAD</name>
        <dbReference type="ChEBI" id="CHEBI:57692"/>
    </cofactor>
</comment>
<evidence type="ECO:0000256" key="9">
    <source>
        <dbReference type="ARBA" id="ARBA00048649"/>
    </source>
</evidence>
<keyword evidence="11" id="KW-0408">Iron</keyword>
<dbReference type="CDD" id="cd06187">
    <property type="entry name" value="O2ase_reductase_like"/>
    <property type="match status" value="1"/>
</dbReference>
<keyword evidence="11" id="KW-0813">Transport</keyword>
<dbReference type="Pfam" id="PF00042">
    <property type="entry name" value="Globin"/>
    <property type="match status" value="1"/>
</dbReference>
<dbReference type="SUPFAM" id="SSF63380">
    <property type="entry name" value="Riboflavin synthase domain-like"/>
    <property type="match status" value="1"/>
</dbReference>
<dbReference type="EMBL" id="BAAAKJ010000522">
    <property type="protein sequence ID" value="GAA1415480.1"/>
    <property type="molecule type" value="Genomic_DNA"/>
</dbReference>
<keyword evidence="7" id="KW-0411">Iron-sulfur</keyword>
<dbReference type="InterPro" id="IPR050415">
    <property type="entry name" value="MRET"/>
</dbReference>
<keyword evidence="11" id="KW-0561">Oxygen transport</keyword>
<evidence type="ECO:0000256" key="8">
    <source>
        <dbReference type="ARBA" id="ARBA00023027"/>
    </source>
</evidence>
<keyword evidence="16" id="KW-1185">Reference proteome</keyword>
<feature type="domain" description="FAD-binding FR-type" evidence="14">
    <location>
        <begin position="203"/>
        <end position="303"/>
    </location>
</feature>
<evidence type="ECO:0000256" key="3">
    <source>
        <dbReference type="ARBA" id="ARBA00006401"/>
    </source>
</evidence>
<accession>A0ABP4JCK8</accession>
<dbReference type="Pfam" id="PF00970">
    <property type="entry name" value="FAD_binding_6"/>
    <property type="match status" value="1"/>
</dbReference>
<keyword evidence="11" id="KW-0479">Metal-binding</keyword>
<comment type="catalytic activity">
    <reaction evidence="10">
        <text>2 nitric oxide + NADPH + 2 O2 = 2 nitrate + NADP(+) + H(+)</text>
        <dbReference type="Rhea" id="RHEA:19465"/>
        <dbReference type="ChEBI" id="CHEBI:15378"/>
        <dbReference type="ChEBI" id="CHEBI:15379"/>
        <dbReference type="ChEBI" id="CHEBI:16480"/>
        <dbReference type="ChEBI" id="CHEBI:17632"/>
        <dbReference type="ChEBI" id="CHEBI:57783"/>
        <dbReference type="ChEBI" id="CHEBI:58349"/>
        <dbReference type="EC" id="1.14.12.17"/>
    </reaction>
</comment>
<protein>
    <recommendedName>
        <fullName evidence="4">nitric oxide dioxygenase</fullName>
        <ecNumber evidence="4">1.14.12.17</ecNumber>
    </recommendedName>
</protein>
<dbReference type="RefSeq" id="WP_344345653.1">
    <property type="nucleotide sequence ID" value="NZ_BAAAKJ010000522.1"/>
</dbReference>
<comment type="similarity">
    <text evidence="3">In the C-terminal section; belongs to the flavoprotein pyridine nucleotide cytochrome reductase family.</text>
</comment>
<dbReference type="InterPro" id="IPR017938">
    <property type="entry name" value="Riboflavin_synthase-like_b-brl"/>
</dbReference>
<dbReference type="PRINTS" id="PR00410">
    <property type="entry name" value="PHEHYDRXLASE"/>
</dbReference>
<evidence type="ECO:0000256" key="11">
    <source>
        <dbReference type="RuleBase" id="RU000356"/>
    </source>
</evidence>
<dbReference type="InterPro" id="IPR039261">
    <property type="entry name" value="FNR_nucleotide-bd"/>
</dbReference>
<dbReference type="CDD" id="cd19753">
    <property type="entry name" value="Mb-like_oxidoreductase"/>
    <property type="match status" value="1"/>
</dbReference>
<gene>
    <name evidence="15" type="ORF">GCM10009639_69530</name>
</gene>
<dbReference type="PROSITE" id="PS51384">
    <property type="entry name" value="FAD_FR"/>
    <property type="match status" value="1"/>
</dbReference>
<comment type="similarity">
    <text evidence="11">Belongs to the globin family.</text>
</comment>
<feature type="region of interest" description="Disordered" evidence="12">
    <location>
        <begin position="36"/>
        <end position="57"/>
    </location>
</feature>
<evidence type="ECO:0000259" key="14">
    <source>
        <dbReference type="PROSITE" id="PS51384"/>
    </source>
</evidence>
<feature type="domain" description="Globin" evidence="13">
    <location>
        <begin position="64"/>
        <end position="197"/>
    </location>
</feature>
<evidence type="ECO:0000256" key="2">
    <source>
        <dbReference type="ARBA" id="ARBA00001974"/>
    </source>
</evidence>
<reference evidence="16" key="1">
    <citation type="journal article" date="2019" name="Int. J. Syst. Evol. Microbiol.">
        <title>The Global Catalogue of Microorganisms (GCM) 10K type strain sequencing project: providing services to taxonomists for standard genome sequencing and annotation.</title>
        <authorList>
            <consortium name="The Broad Institute Genomics Platform"/>
            <consortium name="The Broad Institute Genome Sequencing Center for Infectious Disease"/>
            <person name="Wu L."/>
            <person name="Ma J."/>
        </authorList>
    </citation>
    <scope>NUCLEOTIDE SEQUENCE [LARGE SCALE GENOMIC DNA]</scope>
    <source>
        <strain evidence="16">JCM 12393</strain>
    </source>
</reference>
<keyword evidence="5" id="KW-0001">2Fe-2S</keyword>
<keyword evidence="8" id="KW-0520">NAD</keyword>
<evidence type="ECO:0000256" key="7">
    <source>
        <dbReference type="ARBA" id="ARBA00023014"/>
    </source>
</evidence>
<dbReference type="InterPro" id="IPR009050">
    <property type="entry name" value="Globin-like_sf"/>
</dbReference>